<evidence type="ECO:0000256" key="2">
    <source>
        <dbReference type="ARBA" id="ARBA00034247"/>
    </source>
</evidence>
<organism evidence="4 5">
    <name type="scientific">Archangium gephyra</name>
    <dbReference type="NCBI Taxonomy" id="48"/>
    <lineage>
        <taxon>Bacteria</taxon>
        <taxon>Pseudomonadati</taxon>
        <taxon>Myxococcota</taxon>
        <taxon>Myxococcia</taxon>
        <taxon>Myxococcales</taxon>
        <taxon>Cystobacterineae</taxon>
        <taxon>Archangiaceae</taxon>
        <taxon>Archangium</taxon>
    </lineage>
</organism>
<accession>A0A2W5TCN8</accession>
<dbReference type="InterPro" id="IPR043128">
    <property type="entry name" value="Rev_trsase/Diguanyl_cyclase"/>
</dbReference>
<dbReference type="InterPro" id="IPR050469">
    <property type="entry name" value="Diguanylate_Cyclase"/>
</dbReference>
<dbReference type="GO" id="GO:0043709">
    <property type="term" value="P:cell adhesion involved in single-species biofilm formation"/>
    <property type="evidence" value="ECO:0007669"/>
    <property type="project" value="TreeGrafter"/>
</dbReference>
<gene>
    <name evidence="4" type="ORF">DI536_13475</name>
</gene>
<dbReference type="SMART" id="SM00267">
    <property type="entry name" value="GGDEF"/>
    <property type="match status" value="1"/>
</dbReference>
<dbReference type="InterPro" id="IPR029787">
    <property type="entry name" value="Nucleotide_cyclase"/>
</dbReference>
<reference evidence="4 5" key="1">
    <citation type="submission" date="2017-08" db="EMBL/GenBank/DDBJ databases">
        <title>Infants hospitalized years apart are colonized by the same room-sourced microbial strains.</title>
        <authorList>
            <person name="Brooks B."/>
            <person name="Olm M.R."/>
            <person name="Firek B.A."/>
            <person name="Baker R."/>
            <person name="Thomas B.C."/>
            <person name="Morowitz M.J."/>
            <person name="Banfield J.F."/>
        </authorList>
    </citation>
    <scope>NUCLEOTIDE SEQUENCE [LARGE SCALE GENOMIC DNA]</scope>
    <source>
        <strain evidence="4">S2_003_000_R2_14</strain>
    </source>
</reference>
<comment type="caution">
    <text evidence="4">The sequence shown here is derived from an EMBL/GenBank/DDBJ whole genome shotgun (WGS) entry which is preliminary data.</text>
</comment>
<sequence length="155" mass="16766">MQTPPIPANEAERLAALRGVAVLDTPAEADFDRFTRLAAKLFDVDHFKKVNDTFGHDVGDVVLQQVADALRSSARTGDFVARWGGEEFLAVVADPAGAQRFAERVRLAVSALETPAGRVTISGGISPVQRPGDVKRADERLYEAKRQGRNRVLGA</sequence>
<dbReference type="InterPro" id="IPR000160">
    <property type="entry name" value="GGDEF_dom"/>
</dbReference>
<evidence type="ECO:0000313" key="5">
    <source>
        <dbReference type="Proteomes" id="UP000249061"/>
    </source>
</evidence>
<protein>
    <recommendedName>
        <fullName evidence="1">diguanylate cyclase</fullName>
        <ecNumber evidence="1">2.7.7.65</ecNumber>
    </recommendedName>
</protein>
<evidence type="ECO:0000256" key="1">
    <source>
        <dbReference type="ARBA" id="ARBA00012528"/>
    </source>
</evidence>
<dbReference type="SUPFAM" id="SSF55073">
    <property type="entry name" value="Nucleotide cyclase"/>
    <property type="match status" value="1"/>
</dbReference>
<dbReference type="EMBL" id="QFQP01000010">
    <property type="protein sequence ID" value="PZR13290.1"/>
    <property type="molecule type" value="Genomic_DNA"/>
</dbReference>
<dbReference type="GO" id="GO:0052621">
    <property type="term" value="F:diguanylate cyclase activity"/>
    <property type="evidence" value="ECO:0007669"/>
    <property type="project" value="UniProtKB-EC"/>
</dbReference>
<dbReference type="PROSITE" id="PS50887">
    <property type="entry name" value="GGDEF"/>
    <property type="match status" value="1"/>
</dbReference>
<evidence type="ECO:0000313" key="4">
    <source>
        <dbReference type="EMBL" id="PZR13290.1"/>
    </source>
</evidence>
<dbReference type="NCBIfam" id="TIGR00254">
    <property type="entry name" value="GGDEF"/>
    <property type="match status" value="1"/>
</dbReference>
<dbReference type="GO" id="GO:1902201">
    <property type="term" value="P:negative regulation of bacterial-type flagellum-dependent cell motility"/>
    <property type="evidence" value="ECO:0007669"/>
    <property type="project" value="TreeGrafter"/>
</dbReference>
<dbReference type="PANTHER" id="PTHR45138">
    <property type="entry name" value="REGULATORY COMPONENTS OF SENSORY TRANSDUCTION SYSTEM"/>
    <property type="match status" value="1"/>
</dbReference>
<dbReference type="Proteomes" id="UP000249061">
    <property type="component" value="Unassembled WGS sequence"/>
</dbReference>
<dbReference type="AlphaFoldDB" id="A0A2W5TCN8"/>
<proteinExistence type="predicted"/>
<dbReference type="Pfam" id="PF00990">
    <property type="entry name" value="GGDEF"/>
    <property type="match status" value="1"/>
</dbReference>
<evidence type="ECO:0000259" key="3">
    <source>
        <dbReference type="PROSITE" id="PS50887"/>
    </source>
</evidence>
<dbReference type="GO" id="GO:0005886">
    <property type="term" value="C:plasma membrane"/>
    <property type="evidence" value="ECO:0007669"/>
    <property type="project" value="TreeGrafter"/>
</dbReference>
<dbReference type="Gene3D" id="3.30.70.270">
    <property type="match status" value="1"/>
</dbReference>
<comment type="catalytic activity">
    <reaction evidence="2">
        <text>2 GTP = 3',3'-c-di-GMP + 2 diphosphate</text>
        <dbReference type="Rhea" id="RHEA:24898"/>
        <dbReference type="ChEBI" id="CHEBI:33019"/>
        <dbReference type="ChEBI" id="CHEBI:37565"/>
        <dbReference type="ChEBI" id="CHEBI:58805"/>
        <dbReference type="EC" id="2.7.7.65"/>
    </reaction>
</comment>
<dbReference type="CDD" id="cd01949">
    <property type="entry name" value="GGDEF"/>
    <property type="match status" value="1"/>
</dbReference>
<dbReference type="PANTHER" id="PTHR45138:SF9">
    <property type="entry name" value="DIGUANYLATE CYCLASE DGCM-RELATED"/>
    <property type="match status" value="1"/>
</dbReference>
<name>A0A2W5TCN8_9BACT</name>
<feature type="domain" description="GGDEF" evidence="3">
    <location>
        <begin position="35"/>
        <end position="155"/>
    </location>
</feature>
<dbReference type="EC" id="2.7.7.65" evidence="1"/>